<dbReference type="PANTHER" id="PTHR30151:SF20">
    <property type="entry name" value="ABC TRANSPORTER PERMEASE PROTEIN HI_0355-RELATED"/>
    <property type="match status" value="1"/>
</dbReference>
<feature type="transmembrane region" description="Helical" evidence="7">
    <location>
        <begin position="82"/>
        <end position="105"/>
    </location>
</feature>
<evidence type="ECO:0000256" key="1">
    <source>
        <dbReference type="ARBA" id="ARBA00004651"/>
    </source>
</evidence>
<keyword evidence="4 7" id="KW-0812">Transmembrane</keyword>
<dbReference type="Pfam" id="PF00528">
    <property type="entry name" value="BPD_transp_1"/>
    <property type="match status" value="1"/>
</dbReference>
<evidence type="ECO:0000256" key="6">
    <source>
        <dbReference type="ARBA" id="ARBA00023136"/>
    </source>
</evidence>
<evidence type="ECO:0000259" key="9">
    <source>
        <dbReference type="PROSITE" id="PS50928"/>
    </source>
</evidence>
<dbReference type="CDD" id="cd06261">
    <property type="entry name" value="TM_PBP2"/>
    <property type="match status" value="1"/>
</dbReference>
<feature type="transmembrane region" description="Helical" evidence="7">
    <location>
        <begin position="117"/>
        <end position="143"/>
    </location>
</feature>
<dbReference type="InterPro" id="IPR035906">
    <property type="entry name" value="MetI-like_sf"/>
</dbReference>
<organism evidence="10 11">
    <name type="scientific">Aeromicrobium piscarium</name>
    <dbReference type="NCBI Taxonomy" id="2590901"/>
    <lineage>
        <taxon>Bacteria</taxon>
        <taxon>Bacillati</taxon>
        <taxon>Actinomycetota</taxon>
        <taxon>Actinomycetes</taxon>
        <taxon>Propionibacteriales</taxon>
        <taxon>Nocardioidaceae</taxon>
        <taxon>Aeromicrobium</taxon>
    </lineage>
</organism>
<evidence type="ECO:0000313" key="10">
    <source>
        <dbReference type="EMBL" id="TSD64394.1"/>
    </source>
</evidence>
<evidence type="ECO:0000256" key="7">
    <source>
        <dbReference type="RuleBase" id="RU363032"/>
    </source>
</evidence>
<keyword evidence="5 7" id="KW-1133">Transmembrane helix</keyword>
<evidence type="ECO:0000313" key="11">
    <source>
        <dbReference type="Proteomes" id="UP000316988"/>
    </source>
</evidence>
<feature type="domain" description="ABC transmembrane type-1" evidence="9">
    <location>
        <begin position="79"/>
        <end position="267"/>
    </location>
</feature>
<comment type="caution">
    <text evidence="10">The sequence shown here is derived from an EMBL/GenBank/DDBJ whole genome shotgun (WGS) entry which is preliminary data.</text>
</comment>
<feature type="transmembrane region" description="Helical" evidence="7">
    <location>
        <begin position="201"/>
        <end position="223"/>
    </location>
</feature>
<keyword evidence="6 7" id="KW-0472">Membrane</keyword>
<evidence type="ECO:0000256" key="4">
    <source>
        <dbReference type="ARBA" id="ARBA00022692"/>
    </source>
</evidence>
<dbReference type="EMBL" id="VLNT01000004">
    <property type="protein sequence ID" value="TSD64394.1"/>
    <property type="molecule type" value="Genomic_DNA"/>
</dbReference>
<feature type="transmembrane region" description="Helical" evidence="7">
    <location>
        <begin position="32"/>
        <end position="54"/>
    </location>
</feature>
<accession>A0A554SDH3</accession>
<dbReference type="SUPFAM" id="SSF161098">
    <property type="entry name" value="MetI-like"/>
    <property type="match status" value="1"/>
</dbReference>
<sequence length="277" mass="30433">MSTSTAHKMPPTRKTTVTKAGRPARRGPWAKVWPPVLVIVVFLLLWELACRAGLVNEIIVPPPSDVAVSFVSMLDKAYFWEATWVTMAETIAGFLIGVVLAWAIGTALGMYDWAKTAFYPIVVGFQITPRVALAPLFLTWFGFGLTSKVVMAATICFFPVLLNVMVGMDTVDRNARTLMRSLGASRWEEYRKLVLPSSLPLIFAGIKNAITLALIGAIVAEFVGASRGMGVLIKSLNFQLDVAGGFAVIVALMIFGLILYWIVEYIDSKVVFWRSHS</sequence>
<keyword evidence="11" id="KW-1185">Reference proteome</keyword>
<feature type="transmembrane region" description="Helical" evidence="7">
    <location>
        <begin position="243"/>
        <end position="263"/>
    </location>
</feature>
<evidence type="ECO:0000256" key="8">
    <source>
        <dbReference type="SAM" id="MobiDB-lite"/>
    </source>
</evidence>
<evidence type="ECO:0000256" key="3">
    <source>
        <dbReference type="ARBA" id="ARBA00022475"/>
    </source>
</evidence>
<comment type="subcellular location">
    <subcellularLocation>
        <location evidence="1 7">Cell membrane</location>
        <topology evidence="1 7">Multi-pass membrane protein</topology>
    </subcellularLocation>
</comment>
<evidence type="ECO:0000256" key="2">
    <source>
        <dbReference type="ARBA" id="ARBA00022448"/>
    </source>
</evidence>
<dbReference type="GO" id="GO:0055085">
    <property type="term" value="P:transmembrane transport"/>
    <property type="evidence" value="ECO:0007669"/>
    <property type="project" value="InterPro"/>
</dbReference>
<reference evidence="10 11" key="1">
    <citation type="submission" date="2019-07" db="EMBL/GenBank/DDBJ databases">
        <authorList>
            <person name="Zhao L.H."/>
        </authorList>
    </citation>
    <scope>NUCLEOTIDE SEQUENCE [LARGE SCALE GENOMIC DNA]</scope>
    <source>
        <strain evidence="10 11">Co35</strain>
    </source>
</reference>
<keyword evidence="3" id="KW-1003">Cell membrane</keyword>
<feature type="transmembrane region" description="Helical" evidence="7">
    <location>
        <begin position="149"/>
        <end position="171"/>
    </location>
</feature>
<feature type="region of interest" description="Disordered" evidence="8">
    <location>
        <begin position="1"/>
        <end position="25"/>
    </location>
</feature>
<evidence type="ECO:0000256" key="5">
    <source>
        <dbReference type="ARBA" id="ARBA00022989"/>
    </source>
</evidence>
<gene>
    <name evidence="10" type="ORF">FNM00_07615</name>
</gene>
<dbReference type="AlphaFoldDB" id="A0A554SDH3"/>
<dbReference type="Proteomes" id="UP000316988">
    <property type="component" value="Unassembled WGS sequence"/>
</dbReference>
<dbReference type="Gene3D" id="1.10.3720.10">
    <property type="entry name" value="MetI-like"/>
    <property type="match status" value="1"/>
</dbReference>
<dbReference type="OrthoDB" id="3173654at2"/>
<proteinExistence type="inferred from homology"/>
<keyword evidence="2 7" id="KW-0813">Transport</keyword>
<comment type="similarity">
    <text evidence="7">Belongs to the binding-protein-dependent transport system permease family.</text>
</comment>
<protein>
    <submittedName>
        <fullName evidence="10">ABC transporter permease</fullName>
    </submittedName>
</protein>
<dbReference type="PANTHER" id="PTHR30151">
    <property type="entry name" value="ALKANE SULFONATE ABC TRANSPORTER-RELATED, MEMBRANE SUBUNIT"/>
    <property type="match status" value="1"/>
</dbReference>
<dbReference type="InterPro" id="IPR000515">
    <property type="entry name" value="MetI-like"/>
</dbReference>
<name>A0A554SDH3_9ACTN</name>
<dbReference type="PROSITE" id="PS50928">
    <property type="entry name" value="ABC_TM1"/>
    <property type="match status" value="1"/>
</dbReference>
<dbReference type="GO" id="GO:0005886">
    <property type="term" value="C:plasma membrane"/>
    <property type="evidence" value="ECO:0007669"/>
    <property type="project" value="UniProtKB-SubCell"/>
</dbReference>